<evidence type="ECO:0000256" key="6">
    <source>
        <dbReference type="SAM" id="Phobius"/>
    </source>
</evidence>
<evidence type="ECO:0000259" key="7">
    <source>
        <dbReference type="Pfam" id="PF20684"/>
    </source>
</evidence>
<dbReference type="EMBL" id="CAJPDR010001138">
    <property type="protein sequence ID" value="CAF9943612.1"/>
    <property type="molecule type" value="Genomic_DNA"/>
</dbReference>
<keyword evidence="3 6" id="KW-1133">Transmembrane helix</keyword>
<evidence type="ECO:0000256" key="4">
    <source>
        <dbReference type="ARBA" id="ARBA00023136"/>
    </source>
</evidence>
<evidence type="ECO:0000313" key="9">
    <source>
        <dbReference type="Proteomes" id="UP000664203"/>
    </source>
</evidence>
<dbReference type="Proteomes" id="UP000664203">
    <property type="component" value="Unassembled WGS sequence"/>
</dbReference>
<protein>
    <recommendedName>
        <fullName evidence="7">Rhodopsin domain-containing protein</fullName>
    </recommendedName>
</protein>
<evidence type="ECO:0000256" key="5">
    <source>
        <dbReference type="ARBA" id="ARBA00038359"/>
    </source>
</evidence>
<evidence type="ECO:0000256" key="3">
    <source>
        <dbReference type="ARBA" id="ARBA00022989"/>
    </source>
</evidence>
<name>A0A8H3JA59_9LECA</name>
<feature type="transmembrane region" description="Helical" evidence="6">
    <location>
        <begin position="56"/>
        <end position="79"/>
    </location>
</feature>
<keyword evidence="2 6" id="KW-0812">Transmembrane</keyword>
<keyword evidence="9" id="KW-1185">Reference proteome</keyword>
<reference evidence="8" key="1">
    <citation type="submission" date="2021-03" db="EMBL/GenBank/DDBJ databases">
        <authorList>
            <person name="Tagirdzhanova G."/>
        </authorList>
    </citation>
    <scope>NUCLEOTIDE SEQUENCE</scope>
</reference>
<organism evidence="8 9">
    <name type="scientific">Alectoria fallacina</name>
    <dbReference type="NCBI Taxonomy" id="1903189"/>
    <lineage>
        <taxon>Eukaryota</taxon>
        <taxon>Fungi</taxon>
        <taxon>Dikarya</taxon>
        <taxon>Ascomycota</taxon>
        <taxon>Pezizomycotina</taxon>
        <taxon>Lecanoromycetes</taxon>
        <taxon>OSLEUM clade</taxon>
        <taxon>Lecanoromycetidae</taxon>
        <taxon>Lecanorales</taxon>
        <taxon>Lecanorineae</taxon>
        <taxon>Parmeliaceae</taxon>
        <taxon>Alectoria</taxon>
    </lineage>
</organism>
<dbReference type="AlphaFoldDB" id="A0A8H3JA59"/>
<feature type="transmembrane region" description="Helical" evidence="6">
    <location>
        <begin position="95"/>
        <end position="116"/>
    </location>
</feature>
<comment type="similarity">
    <text evidence="5">Belongs to the SAT4 family.</text>
</comment>
<sequence length="174" mass="19069">MLGLIFSSSVQLVVFGMAGAILAGTAVKSLGYPTPEQDPATELTTTSYRATVARKIYFIVNLMQIVALSFIKSSCVLFYRRVFRTGVSKAIDRSLLALLAIIVLWGVAFFITFLSLCGSHVDYAWSTVANELKCASTTMADQALSISDVITDLMILIFPMPLVTIIDIYRTESY</sequence>
<proteinExistence type="inferred from homology"/>
<dbReference type="PANTHER" id="PTHR33048">
    <property type="entry name" value="PTH11-LIKE INTEGRAL MEMBRANE PROTEIN (AFU_ORTHOLOGUE AFUA_5G11245)"/>
    <property type="match status" value="1"/>
</dbReference>
<keyword evidence="4 6" id="KW-0472">Membrane</keyword>
<gene>
    <name evidence="8" type="ORF">ALECFALPRED_000757</name>
</gene>
<feature type="domain" description="Rhodopsin" evidence="7">
    <location>
        <begin position="21"/>
        <end position="168"/>
    </location>
</feature>
<comment type="subcellular location">
    <subcellularLocation>
        <location evidence="1">Membrane</location>
        <topology evidence="1">Multi-pass membrane protein</topology>
    </subcellularLocation>
</comment>
<comment type="caution">
    <text evidence="8">The sequence shown here is derived from an EMBL/GenBank/DDBJ whole genome shotgun (WGS) entry which is preliminary data.</text>
</comment>
<evidence type="ECO:0000256" key="2">
    <source>
        <dbReference type="ARBA" id="ARBA00022692"/>
    </source>
</evidence>
<dbReference type="OrthoDB" id="5423472at2759"/>
<dbReference type="GO" id="GO:0016020">
    <property type="term" value="C:membrane"/>
    <property type="evidence" value="ECO:0007669"/>
    <property type="project" value="UniProtKB-SubCell"/>
</dbReference>
<dbReference type="InterPro" id="IPR049326">
    <property type="entry name" value="Rhodopsin_dom_fungi"/>
</dbReference>
<accession>A0A8H3JA59</accession>
<dbReference type="PANTHER" id="PTHR33048:SF157">
    <property type="entry name" value="INTEGRAL MEMBRANE PROTEIN"/>
    <property type="match status" value="1"/>
</dbReference>
<dbReference type="Pfam" id="PF20684">
    <property type="entry name" value="Fung_rhodopsin"/>
    <property type="match status" value="1"/>
</dbReference>
<feature type="transmembrane region" description="Helical" evidence="6">
    <location>
        <begin position="149"/>
        <end position="169"/>
    </location>
</feature>
<dbReference type="InterPro" id="IPR052337">
    <property type="entry name" value="SAT4-like"/>
</dbReference>
<evidence type="ECO:0000256" key="1">
    <source>
        <dbReference type="ARBA" id="ARBA00004141"/>
    </source>
</evidence>
<evidence type="ECO:0000313" key="8">
    <source>
        <dbReference type="EMBL" id="CAF9943612.1"/>
    </source>
</evidence>